<accession>A0A921F4D7</accession>
<dbReference type="Pfam" id="PF10724">
    <property type="entry name" value="DUF2516"/>
    <property type="match status" value="1"/>
</dbReference>
<evidence type="ECO:0000313" key="2">
    <source>
        <dbReference type="EMBL" id="HJE90628.1"/>
    </source>
</evidence>
<gene>
    <name evidence="2" type="ORF">K8V11_06430</name>
</gene>
<dbReference type="AlphaFoldDB" id="A0A921F4D7"/>
<keyword evidence="1" id="KW-0472">Membrane</keyword>
<dbReference type="InterPro" id="IPR019662">
    <property type="entry name" value="DUF2516"/>
</dbReference>
<protein>
    <submittedName>
        <fullName evidence="2">DUF2516 family protein</fullName>
    </submittedName>
</protein>
<comment type="caution">
    <text evidence="2">The sequence shown here is derived from an EMBL/GenBank/DDBJ whole genome shotgun (WGS) entry which is preliminary data.</text>
</comment>
<evidence type="ECO:0000313" key="3">
    <source>
        <dbReference type="Proteomes" id="UP000776650"/>
    </source>
</evidence>
<name>A0A921F4D7_9ACTN</name>
<keyword evidence="1" id="KW-0812">Transmembrane</keyword>
<evidence type="ECO:0000256" key="1">
    <source>
        <dbReference type="SAM" id="Phobius"/>
    </source>
</evidence>
<proteinExistence type="predicted"/>
<sequence length="94" mass="9754">MNELLSGGMNTFMTIAQVAFVIWALVGAVLCARASAGAFVAEGKWNKWGWFAVCAAAAVIFVVIGPFSIFGIVGIVAVGVFFADVRPSVANAGR</sequence>
<dbReference type="Proteomes" id="UP000776650">
    <property type="component" value="Unassembled WGS sequence"/>
</dbReference>
<dbReference type="RefSeq" id="WP_303911829.1">
    <property type="nucleotide sequence ID" value="NZ_DYXM01000116.1"/>
</dbReference>
<feature type="transmembrane region" description="Helical" evidence="1">
    <location>
        <begin position="48"/>
        <end position="81"/>
    </location>
</feature>
<organism evidence="2 3">
    <name type="scientific">Dietzia timorensis</name>
    <dbReference type="NCBI Taxonomy" id="499555"/>
    <lineage>
        <taxon>Bacteria</taxon>
        <taxon>Bacillati</taxon>
        <taxon>Actinomycetota</taxon>
        <taxon>Actinomycetes</taxon>
        <taxon>Mycobacteriales</taxon>
        <taxon>Dietziaceae</taxon>
        <taxon>Dietzia</taxon>
    </lineage>
</organism>
<feature type="transmembrane region" description="Helical" evidence="1">
    <location>
        <begin position="12"/>
        <end position="36"/>
    </location>
</feature>
<dbReference type="EMBL" id="DYXM01000116">
    <property type="protein sequence ID" value="HJE90628.1"/>
    <property type="molecule type" value="Genomic_DNA"/>
</dbReference>
<reference evidence="2" key="2">
    <citation type="submission" date="2021-09" db="EMBL/GenBank/DDBJ databases">
        <authorList>
            <person name="Gilroy R."/>
        </authorList>
    </citation>
    <scope>NUCLEOTIDE SEQUENCE</scope>
    <source>
        <strain evidence="2">ChiGjej1B1-18357</strain>
    </source>
</reference>
<keyword evidence="1" id="KW-1133">Transmembrane helix</keyword>
<reference evidence="2" key="1">
    <citation type="journal article" date="2021" name="PeerJ">
        <title>Extensive microbial diversity within the chicken gut microbiome revealed by metagenomics and culture.</title>
        <authorList>
            <person name="Gilroy R."/>
            <person name="Ravi A."/>
            <person name="Getino M."/>
            <person name="Pursley I."/>
            <person name="Horton D.L."/>
            <person name="Alikhan N.F."/>
            <person name="Baker D."/>
            <person name="Gharbi K."/>
            <person name="Hall N."/>
            <person name="Watson M."/>
            <person name="Adriaenssens E.M."/>
            <person name="Foster-Nyarko E."/>
            <person name="Jarju S."/>
            <person name="Secka A."/>
            <person name="Antonio M."/>
            <person name="Oren A."/>
            <person name="Chaudhuri R.R."/>
            <person name="La Ragione R."/>
            <person name="Hildebrand F."/>
            <person name="Pallen M.J."/>
        </authorList>
    </citation>
    <scope>NUCLEOTIDE SEQUENCE</scope>
    <source>
        <strain evidence="2">ChiGjej1B1-18357</strain>
    </source>
</reference>